<evidence type="ECO:0000313" key="2">
    <source>
        <dbReference type="Proteomes" id="UP001290455"/>
    </source>
</evidence>
<organism evidence="1 2">
    <name type="scientific">Robertmurraya mangrovi</name>
    <dbReference type="NCBI Taxonomy" id="3098077"/>
    <lineage>
        <taxon>Bacteria</taxon>
        <taxon>Bacillati</taxon>
        <taxon>Bacillota</taxon>
        <taxon>Bacilli</taxon>
        <taxon>Bacillales</taxon>
        <taxon>Bacillaceae</taxon>
        <taxon>Robertmurraya</taxon>
    </lineage>
</organism>
<proteinExistence type="predicted"/>
<comment type="caution">
    <text evidence="1">The sequence shown here is derived from an EMBL/GenBank/DDBJ whole genome shotgun (WGS) entry which is preliminary data.</text>
</comment>
<keyword evidence="2" id="KW-1185">Reference proteome</keyword>
<name>A0ABU5J3V6_9BACI</name>
<sequence>MGIEVNLYVKKSNGTVPLNITQPSNVISQLLHTGVAQHGDARYQYEDIRIQKQSVSIFVSQK</sequence>
<accession>A0ABU5J3V6</accession>
<dbReference type="EMBL" id="JAXOFX010000020">
    <property type="protein sequence ID" value="MDZ5474105.1"/>
    <property type="molecule type" value="Genomic_DNA"/>
</dbReference>
<evidence type="ECO:0000313" key="1">
    <source>
        <dbReference type="EMBL" id="MDZ5474105.1"/>
    </source>
</evidence>
<reference evidence="1 2" key="1">
    <citation type="submission" date="2023-11" db="EMBL/GenBank/DDBJ databases">
        <title>Bacillus jintuensis, isolated from a mudflat on the Beibu Gulf coast.</title>
        <authorList>
            <person name="Li M."/>
        </authorList>
    </citation>
    <scope>NUCLEOTIDE SEQUENCE [LARGE SCALE GENOMIC DNA]</scope>
    <source>
        <strain evidence="1 2">31A1R</strain>
    </source>
</reference>
<gene>
    <name evidence="1" type="ORF">SM124_20590</name>
</gene>
<dbReference type="RefSeq" id="WP_322448399.1">
    <property type="nucleotide sequence ID" value="NZ_JAXOFX010000020.1"/>
</dbReference>
<dbReference type="Proteomes" id="UP001290455">
    <property type="component" value="Unassembled WGS sequence"/>
</dbReference>
<protein>
    <submittedName>
        <fullName evidence="1">Uncharacterized protein</fullName>
    </submittedName>
</protein>